<dbReference type="PANTHER" id="PTHR43460">
    <property type="entry name" value="METHYLTRANSFERASE"/>
    <property type="match status" value="1"/>
</dbReference>
<dbReference type="InterPro" id="IPR052939">
    <property type="entry name" value="23S_rRNA_MeTrnsfrase_RlmA"/>
</dbReference>
<keyword evidence="3" id="KW-1185">Reference proteome</keyword>
<dbReference type="SUPFAM" id="SSF53335">
    <property type="entry name" value="S-adenosyl-L-methionine-dependent methyltransferases"/>
    <property type="match status" value="1"/>
</dbReference>
<proteinExistence type="predicted"/>
<reference evidence="2" key="1">
    <citation type="submission" date="2021-01" db="EMBL/GenBank/DDBJ databases">
        <title>Whole genome shotgun sequence of Actinoplanes rishiriensis NBRC 108556.</title>
        <authorList>
            <person name="Komaki H."/>
            <person name="Tamura T."/>
        </authorList>
    </citation>
    <scope>NUCLEOTIDE SEQUENCE</scope>
    <source>
        <strain evidence="2">NBRC 108556</strain>
    </source>
</reference>
<dbReference type="Proteomes" id="UP000636960">
    <property type="component" value="Unassembled WGS sequence"/>
</dbReference>
<evidence type="ECO:0000313" key="3">
    <source>
        <dbReference type="Proteomes" id="UP000636960"/>
    </source>
</evidence>
<name>A0A919JYV1_9ACTN</name>
<sequence length="314" mass="33309">MRGFEELVAEAAAVPLTGWDFGWQSGRAAGSEPSWSYPGMARDLLRDCYGRLRDRGDLLGVDTGGPLGVDTGGLVGVDTGGPLGVDTGGPLGVDTGGLVGVDTGGLLGVDTGGLLDVDTGGGELLASLAPLPAGTTAVEGWRPNLEVARARLSPLGAEVVFAPDATLPIADESVSVVLNRHGRLDAAETARVLRPAGWLLTQQVGSEDCAAVNELLGAPDAYRTPWNADVAAEALKAAGFTVTDVREEWPWFAFRDIGALVYQLRAVPWQVPDFTVTRYHEGLRRIDAIIRRRGEFRVLAHRFLIRARKPPSRP</sequence>
<feature type="domain" description="Methyltransferase type 11" evidence="1">
    <location>
        <begin position="115"/>
        <end position="200"/>
    </location>
</feature>
<evidence type="ECO:0000259" key="1">
    <source>
        <dbReference type="Pfam" id="PF08241"/>
    </source>
</evidence>
<gene>
    <name evidence="2" type="ORF">Ari01nite_47080</name>
</gene>
<comment type="caution">
    <text evidence="2">The sequence shown here is derived from an EMBL/GenBank/DDBJ whole genome shotgun (WGS) entry which is preliminary data.</text>
</comment>
<dbReference type="GO" id="GO:0008757">
    <property type="term" value="F:S-adenosylmethionine-dependent methyltransferase activity"/>
    <property type="evidence" value="ECO:0007669"/>
    <property type="project" value="InterPro"/>
</dbReference>
<evidence type="ECO:0000313" key="2">
    <source>
        <dbReference type="EMBL" id="GIE97243.1"/>
    </source>
</evidence>
<accession>A0A919JYV1</accession>
<dbReference type="AlphaFoldDB" id="A0A919JYV1"/>
<protein>
    <recommendedName>
        <fullName evidence="1">Methyltransferase type 11 domain-containing protein</fullName>
    </recommendedName>
</protein>
<dbReference type="InterPro" id="IPR029063">
    <property type="entry name" value="SAM-dependent_MTases_sf"/>
</dbReference>
<organism evidence="2 3">
    <name type="scientific">Paractinoplanes rishiriensis</name>
    <dbReference type="NCBI Taxonomy" id="1050105"/>
    <lineage>
        <taxon>Bacteria</taxon>
        <taxon>Bacillati</taxon>
        <taxon>Actinomycetota</taxon>
        <taxon>Actinomycetes</taxon>
        <taxon>Micromonosporales</taxon>
        <taxon>Micromonosporaceae</taxon>
        <taxon>Paractinoplanes</taxon>
    </lineage>
</organism>
<dbReference type="InterPro" id="IPR013216">
    <property type="entry name" value="Methyltransf_11"/>
</dbReference>
<dbReference type="PANTHER" id="PTHR43460:SF1">
    <property type="entry name" value="METHYLTRANSFERASE TYPE 11 DOMAIN-CONTAINING PROTEIN"/>
    <property type="match status" value="1"/>
</dbReference>
<dbReference type="Pfam" id="PF08241">
    <property type="entry name" value="Methyltransf_11"/>
    <property type="match status" value="1"/>
</dbReference>
<dbReference type="RefSeq" id="WP_203783999.1">
    <property type="nucleotide sequence ID" value="NZ_BOMV01000055.1"/>
</dbReference>
<dbReference type="Gene3D" id="3.40.50.150">
    <property type="entry name" value="Vaccinia Virus protein VP39"/>
    <property type="match status" value="1"/>
</dbReference>
<dbReference type="EMBL" id="BOMV01000055">
    <property type="protein sequence ID" value="GIE97243.1"/>
    <property type="molecule type" value="Genomic_DNA"/>
</dbReference>